<feature type="transmembrane region" description="Helical" evidence="9">
    <location>
        <begin position="67"/>
        <end position="89"/>
    </location>
</feature>
<evidence type="ECO:0000313" key="12">
    <source>
        <dbReference type="Proteomes" id="UP000009888"/>
    </source>
</evidence>
<feature type="transmembrane region" description="Helical" evidence="9">
    <location>
        <begin position="243"/>
        <end position="264"/>
    </location>
</feature>
<keyword evidence="7 9" id="KW-1133">Transmembrane helix</keyword>
<comment type="subcellular location">
    <subcellularLocation>
        <location evidence="1">Cell inner membrane</location>
        <topology evidence="1">Multi-pass membrane protein</topology>
    </subcellularLocation>
    <subcellularLocation>
        <location evidence="9">Cell membrane</location>
        <topology evidence="9">Multi-pass membrane protein</topology>
    </subcellularLocation>
</comment>
<dbReference type="GO" id="GO:0005886">
    <property type="term" value="C:plasma membrane"/>
    <property type="evidence" value="ECO:0007669"/>
    <property type="project" value="UniProtKB-SubCell"/>
</dbReference>
<dbReference type="GO" id="GO:0140359">
    <property type="term" value="F:ABC-type transporter activity"/>
    <property type="evidence" value="ECO:0007669"/>
    <property type="project" value="InterPro"/>
</dbReference>
<comment type="caution">
    <text evidence="11">The sequence shown here is derived from an EMBL/GenBank/DDBJ whole genome shotgun (WGS) entry which is preliminary data.</text>
</comment>
<evidence type="ECO:0000256" key="8">
    <source>
        <dbReference type="ARBA" id="ARBA00023136"/>
    </source>
</evidence>
<organism evidence="11 12">
    <name type="scientific">Actinobaculum massiliense ACS-171-V-Col2</name>
    <dbReference type="NCBI Taxonomy" id="883066"/>
    <lineage>
        <taxon>Bacteria</taxon>
        <taxon>Bacillati</taxon>
        <taxon>Actinomycetota</taxon>
        <taxon>Actinomycetes</taxon>
        <taxon>Actinomycetales</taxon>
        <taxon>Actinomycetaceae</taxon>
        <taxon>Actinobaculum</taxon>
    </lineage>
</organism>
<dbReference type="InterPro" id="IPR013525">
    <property type="entry name" value="ABC2_TM"/>
</dbReference>
<evidence type="ECO:0000256" key="5">
    <source>
        <dbReference type="ARBA" id="ARBA00022519"/>
    </source>
</evidence>
<dbReference type="PANTHER" id="PTHR30413">
    <property type="entry name" value="INNER MEMBRANE TRANSPORT PERMEASE"/>
    <property type="match status" value="1"/>
</dbReference>
<dbReference type="PATRIC" id="fig|883066.3.peg.1278"/>
<keyword evidence="12" id="KW-1185">Reference proteome</keyword>
<feature type="transmembrane region" description="Helical" evidence="9">
    <location>
        <begin position="142"/>
        <end position="165"/>
    </location>
</feature>
<keyword evidence="8 9" id="KW-0472">Membrane</keyword>
<feature type="transmembrane region" description="Helical" evidence="9">
    <location>
        <begin position="177"/>
        <end position="197"/>
    </location>
</feature>
<dbReference type="PANTHER" id="PTHR30413:SF8">
    <property type="entry name" value="TRANSPORT PERMEASE PROTEIN"/>
    <property type="match status" value="1"/>
</dbReference>
<evidence type="ECO:0000256" key="7">
    <source>
        <dbReference type="ARBA" id="ARBA00022989"/>
    </source>
</evidence>
<dbReference type="RefSeq" id="WP_007001426.1">
    <property type="nucleotide sequence ID" value="NZ_JH992955.1"/>
</dbReference>
<evidence type="ECO:0000259" key="10">
    <source>
        <dbReference type="PROSITE" id="PS51012"/>
    </source>
</evidence>
<evidence type="ECO:0000256" key="3">
    <source>
        <dbReference type="ARBA" id="ARBA00022448"/>
    </source>
</evidence>
<evidence type="ECO:0000256" key="4">
    <source>
        <dbReference type="ARBA" id="ARBA00022475"/>
    </source>
</evidence>
<accession>K9EFW5</accession>
<dbReference type="STRING" id="202789.GCA_001457435_00895"/>
<sequence>MFDDLRGTKELLLNLTMREVKGKYKRTALGQLWSLANPIALMIVYSFVFAMVIRVQVPVGDPSGIDLFVVWLMAGLLPWTFMSNIVNGAMSAITGNENLIKKVYFPRSILIFANTLAGLYQHFFEIAILCVVVGFLGNNILLRLPLVILVILLLAAFGTGLGMLFSIANVYFRDIQHFVGILFQLWFYASPIVYPALYVQGMSEKYGPLIGSVTIYDLYNLNPFKHFADIFRALLYDGAWPNWIQLGGVAVMSGAMLMLGWWVFDRHQAHLAESL</sequence>
<dbReference type="Proteomes" id="UP000009888">
    <property type="component" value="Unassembled WGS sequence"/>
</dbReference>
<evidence type="ECO:0000256" key="1">
    <source>
        <dbReference type="ARBA" id="ARBA00004429"/>
    </source>
</evidence>
<feature type="domain" description="ABC transmembrane type-2" evidence="10">
    <location>
        <begin position="29"/>
        <end position="267"/>
    </location>
</feature>
<comment type="similarity">
    <text evidence="2 9">Belongs to the ABC-2 integral membrane protein family.</text>
</comment>
<dbReference type="EMBL" id="AGWL01000007">
    <property type="protein sequence ID" value="EKU94766.1"/>
    <property type="molecule type" value="Genomic_DNA"/>
</dbReference>
<evidence type="ECO:0000256" key="2">
    <source>
        <dbReference type="ARBA" id="ARBA00007783"/>
    </source>
</evidence>
<dbReference type="eggNOG" id="COG1682">
    <property type="taxonomic scope" value="Bacteria"/>
</dbReference>
<feature type="transmembrane region" description="Helical" evidence="9">
    <location>
        <begin position="32"/>
        <end position="55"/>
    </location>
</feature>
<keyword evidence="3 9" id="KW-0813">Transport</keyword>
<evidence type="ECO:0000256" key="9">
    <source>
        <dbReference type="RuleBase" id="RU361157"/>
    </source>
</evidence>
<keyword evidence="4 9" id="KW-1003">Cell membrane</keyword>
<dbReference type="Pfam" id="PF01061">
    <property type="entry name" value="ABC2_membrane"/>
    <property type="match status" value="1"/>
</dbReference>
<evidence type="ECO:0000256" key="6">
    <source>
        <dbReference type="ARBA" id="ARBA00022692"/>
    </source>
</evidence>
<protein>
    <recommendedName>
        <fullName evidence="9">Transport permease protein</fullName>
    </recommendedName>
</protein>
<dbReference type="PROSITE" id="PS51012">
    <property type="entry name" value="ABC_TM2"/>
    <property type="match status" value="1"/>
</dbReference>
<keyword evidence="5" id="KW-0997">Cell inner membrane</keyword>
<proteinExistence type="inferred from homology"/>
<feature type="transmembrane region" description="Helical" evidence="9">
    <location>
        <begin position="109"/>
        <end position="136"/>
    </location>
</feature>
<evidence type="ECO:0000313" key="11">
    <source>
        <dbReference type="EMBL" id="EKU94766.1"/>
    </source>
</evidence>
<gene>
    <name evidence="11" type="ORF">HMPREF9233_01220</name>
</gene>
<dbReference type="HOGENOM" id="CLU_060703_1_1_11"/>
<reference evidence="11 12" key="1">
    <citation type="submission" date="2012-09" db="EMBL/GenBank/DDBJ databases">
        <title>The Genome Sequence of Actinobaculum massiliae ACS-171-V-COL2.</title>
        <authorList>
            <consortium name="The Broad Institute Genome Sequencing Platform"/>
            <person name="Earl A."/>
            <person name="Ward D."/>
            <person name="Feldgarden M."/>
            <person name="Gevers D."/>
            <person name="Saerens B."/>
            <person name="Vaneechoutte M."/>
            <person name="Walker B."/>
            <person name="Young S.K."/>
            <person name="Zeng Q."/>
            <person name="Gargeya S."/>
            <person name="Fitzgerald M."/>
            <person name="Haas B."/>
            <person name="Abouelleil A."/>
            <person name="Alvarado L."/>
            <person name="Arachchi H.M."/>
            <person name="Berlin A."/>
            <person name="Chapman S.B."/>
            <person name="Goldberg J."/>
            <person name="Griggs A."/>
            <person name="Gujja S."/>
            <person name="Hansen M."/>
            <person name="Howarth C."/>
            <person name="Imamovic A."/>
            <person name="Larimer J."/>
            <person name="McCowen C."/>
            <person name="Montmayeur A."/>
            <person name="Murphy C."/>
            <person name="Neiman D."/>
            <person name="Pearson M."/>
            <person name="Priest M."/>
            <person name="Roberts A."/>
            <person name="Saif S."/>
            <person name="Shea T."/>
            <person name="Sisk P."/>
            <person name="Sykes S."/>
            <person name="Wortman J."/>
            <person name="Nusbaum C."/>
            <person name="Birren B."/>
        </authorList>
    </citation>
    <scope>NUCLEOTIDE SEQUENCE [LARGE SCALE GENOMIC DNA]</scope>
    <source>
        <strain evidence="12">ACS-171-V-Col2</strain>
    </source>
</reference>
<name>K9EFW5_9ACTO</name>
<keyword evidence="6 9" id="KW-0812">Transmembrane</keyword>
<dbReference type="GO" id="GO:0015920">
    <property type="term" value="P:lipopolysaccharide transport"/>
    <property type="evidence" value="ECO:0007669"/>
    <property type="project" value="TreeGrafter"/>
</dbReference>
<dbReference type="InterPro" id="IPR047817">
    <property type="entry name" value="ABC2_TM_bact-type"/>
</dbReference>
<dbReference type="AlphaFoldDB" id="K9EFW5"/>